<accession>A0ABY2CGY2</accession>
<keyword evidence="2" id="KW-0813">Transport</keyword>
<keyword evidence="3" id="KW-0050">Antiport</keyword>
<feature type="transmembrane region" description="Helical" evidence="12">
    <location>
        <begin position="62"/>
        <end position="81"/>
    </location>
</feature>
<reference evidence="14 15" key="1">
    <citation type="submission" date="2019-03" db="EMBL/GenBank/DDBJ databases">
        <title>Systems level insights into methane cycling in arid and semi-arid ecosystems.</title>
        <authorList>
            <person name="Kalyuzhnaya M."/>
        </authorList>
    </citation>
    <scope>NUCLEOTIDE SEQUENCE [LARGE SCALE GENOMIC DNA]</scope>
    <source>
        <strain evidence="14 15">S-1</strain>
    </source>
</reference>
<feature type="transmembrane region" description="Helical" evidence="12">
    <location>
        <begin position="31"/>
        <end position="50"/>
    </location>
</feature>
<evidence type="ECO:0000313" key="15">
    <source>
        <dbReference type="Proteomes" id="UP000295649"/>
    </source>
</evidence>
<dbReference type="InterPro" id="IPR045016">
    <property type="entry name" value="NhaD-like"/>
</dbReference>
<evidence type="ECO:0000256" key="5">
    <source>
        <dbReference type="ARBA" id="ARBA00022989"/>
    </source>
</evidence>
<feature type="transmembrane region" description="Helical" evidence="12">
    <location>
        <begin position="128"/>
        <end position="146"/>
    </location>
</feature>
<evidence type="ECO:0000256" key="3">
    <source>
        <dbReference type="ARBA" id="ARBA00022449"/>
    </source>
</evidence>
<keyword evidence="9" id="KW-0739">Sodium transport</keyword>
<evidence type="ECO:0000256" key="4">
    <source>
        <dbReference type="ARBA" id="ARBA00022692"/>
    </source>
</evidence>
<feature type="transmembrane region" description="Helical" evidence="12">
    <location>
        <begin position="167"/>
        <end position="200"/>
    </location>
</feature>
<feature type="transmembrane region" description="Helical" evidence="12">
    <location>
        <begin position="93"/>
        <end position="108"/>
    </location>
</feature>
<keyword evidence="5 12" id="KW-1133">Transmembrane helix</keyword>
<dbReference type="EMBL" id="SMCN01000031">
    <property type="protein sequence ID" value="TCV76907.1"/>
    <property type="molecule type" value="Genomic_DNA"/>
</dbReference>
<keyword evidence="4 12" id="KW-0812">Transmembrane</keyword>
<feature type="transmembrane region" description="Helical" evidence="12">
    <location>
        <begin position="311"/>
        <end position="329"/>
    </location>
</feature>
<keyword evidence="15" id="KW-1185">Reference proteome</keyword>
<gene>
    <name evidence="14" type="ORF">EDE11_13128</name>
</gene>
<keyword evidence="6" id="KW-0915">Sodium</keyword>
<feature type="transmembrane region" description="Helical" evidence="12">
    <location>
        <begin position="373"/>
        <end position="391"/>
    </location>
</feature>
<organism evidence="14 15">
    <name type="scientific">Methylomonas methanica</name>
    <dbReference type="NCBI Taxonomy" id="421"/>
    <lineage>
        <taxon>Bacteria</taxon>
        <taxon>Pseudomonadati</taxon>
        <taxon>Pseudomonadota</taxon>
        <taxon>Gammaproteobacteria</taxon>
        <taxon>Methylococcales</taxon>
        <taxon>Methylococcaceae</taxon>
        <taxon>Methylomonas</taxon>
    </lineage>
</organism>
<protein>
    <submittedName>
        <fullName evidence="14">Sodium/proton antiporter (NhaD family)</fullName>
    </submittedName>
</protein>
<dbReference type="PANTHER" id="PTHR43269">
    <property type="entry name" value="SODIUM/PROTON ANTIPORTER 1-RELATED"/>
    <property type="match status" value="1"/>
</dbReference>
<dbReference type="Proteomes" id="UP000295649">
    <property type="component" value="Unassembled WGS sequence"/>
</dbReference>
<evidence type="ECO:0000256" key="1">
    <source>
        <dbReference type="ARBA" id="ARBA00004141"/>
    </source>
</evidence>
<comment type="subcellular location">
    <subcellularLocation>
        <location evidence="1">Membrane</location>
        <topology evidence="1">Multi-pass membrane protein</topology>
    </subcellularLocation>
</comment>
<evidence type="ECO:0000256" key="12">
    <source>
        <dbReference type="SAM" id="Phobius"/>
    </source>
</evidence>
<keyword evidence="7" id="KW-0406">Ion transport</keyword>
<name>A0ABY2CGY2_METMH</name>
<feature type="region of interest" description="Disordered" evidence="11">
    <location>
        <begin position="1"/>
        <end position="20"/>
    </location>
</feature>
<feature type="domain" description="Citrate transporter-like" evidence="13">
    <location>
        <begin position="77"/>
        <end position="449"/>
    </location>
</feature>
<evidence type="ECO:0000256" key="8">
    <source>
        <dbReference type="ARBA" id="ARBA00023136"/>
    </source>
</evidence>
<comment type="caution">
    <text evidence="14">The sequence shown here is derived from an EMBL/GenBank/DDBJ whole genome shotgun (WGS) entry which is preliminary data.</text>
</comment>
<evidence type="ECO:0000256" key="2">
    <source>
        <dbReference type="ARBA" id="ARBA00022448"/>
    </source>
</evidence>
<dbReference type="Pfam" id="PF03600">
    <property type="entry name" value="CitMHS"/>
    <property type="match status" value="1"/>
</dbReference>
<feature type="transmembrane region" description="Helical" evidence="12">
    <location>
        <begin position="442"/>
        <end position="469"/>
    </location>
</feature>
<evidence type="ECO:0000256" key="10">
    <source>
        <dbReference type="ARBA" id="ARBA00025753"/>
    </source>
</evidence>
<evidence type="ECO:0000259" key="13">
    <source>
        <dbReference type="Pfam" id="PF03600"/>
    </source>
</evidence>
<evidence type="ECO:0000256" key="7">
    <source>
        <dbReference type="ARBA" id="ARBA00023065"/>
    </source>
</evidence>
<dbReference type="InterPro" id="IPR004680">
    <property type="entry name" value="Cit_transptr-like_dom"/>
</dbReference>
<evidence type="ECO:0000256" key="9">
    <source>
        <dbReference type="ARBA" id="ARBA00023201"/>
    </source>
</evidence>
<proteinExistence type="inferred from homology"/>
<keyword evidence="8 12" id="KW-0472">Membrane</keyword>
<sequence length="504" mass="54830">MNLGTDIENDDPKAGNSTTEMEDCMKDLNKVLLGSLAGAGLMLFSTNVLAETLSQALDLSGHWVGFLCIGIFTIAYLFVVLEEVLELRKSKPMMLAAALIWVAIALVYKHQGLSSVAETAIRHDVLDYGELLLFLIVSIAYINAMEERRVFDSLRAWLVNRGLSYRQLFWVTGILAFFISSVSNNMTTAMLMCAVVMAVGKDNPKFVGVSCVNTVVAANAGGAFCPFGDITTLMVWQKGIIEFWTFFKLFVPSVVNFLIPAAIMHFAIPKTQPAPIHAKVVTRRGAKRIVVLFLLTVLTAVGFQNSLQLPAAVGMMAGLTYLQLFGYFLHITHRDEPELGLDPMSGEEAPDAGSEDSLRFDVFHHLARMEWDTLLFFYGVVLCVGGMNFLGYLKHLSVFLYGELGATPANVLVGVISALIDNIPVMFAILAMRPEMSEGQWLLVTLTAGVGGSLLSVGSAAGVALMGQAKGLYTFMTHLKWAPVIALGYLGSVGVHFLMNAALF</sequence>
<evidence type="ECO:0000256" key="6">
    <source>
        <dbReference type="ARBA" id="ARBA00023053"/>
    </source>
</evidence>
<comment type="similarity">
    <text evidence="10">Belongs to the NhaD Na(+)/H(+) (TC 2.A.62) antiporter family.</text>
</comment>
<feature type="transmembrane region" description="Helical" evidence="12">
    <location>
        <begin position="243"/>
        <end position="268"/>
    </location>
</feature>
<feature type="transmembrane region" description="Helical" evidence="12">
    <location>
        <begin position="411"/>
        <end position="430"/>
    </location>
</feature>
<evidence type="ECO:0000256" key="11">
    <source>
        <dbReference type="SAM" id="MobiDB-lite"/>
    </source>
</evidence>
<feature type="transmembrane region" description="Helical" evidence="12">
    <location>
        <begin position="481"/>
        <end position="503"/>
    </location>
</feature>
<dbReference type="PANTHER" id="PTHR43269:SF2">
    <property type="entry name" value="SODIUM_PROTON ANTIPORTER 1-RELATED"/>
    <property type="match status" value="1"/>
</dbReference>
<evidence type="ECO:0000313" key="14">
    <source>
        <dbReference type="EMBL" id="TCV76907.1"/>
    </source>
</evidence>
<dbReference type="NCBIfam" id="NF038006">
    <property type="entry name" value="NhaD_1"/>
    <property type="match status" value="1"/>
</dbReference>